<evidence type="ECO:0000313" key="1">
    <source>
        <dbReference type="EMBL" id="PMJ70671.1"/>
    </source>
</evidence>
<dbReference type="RefSeq" id="WP_102515216.1">
    <property type="nucleotide sequence ID" value="NZ_CAWNSM010000004.1"/>
</dbReference>
<dbReference type="Pfam" id="PF07273">
    <property type="entry name" value="DUF1439"/>
    <property type="match status" value="1"/>
</dbReference>
<comment type="caution">
    <text evidence="1">The sequence shown here is derived from an EMBL/GenBank/DDBJ whole genome shotgun (WGS) entry which is preliminary data.</text>
</comment>
<proteinExistence type="predicted"/>
<dbReference type="Proteomes" id="UP000235330">
    <property type="component" value="Unassembled WGS sequence"/>
</dbReference>
<protein>
    <recommendedName>
        <fullName evidence="3">DUF1439 domain-containing protein</fullName>
    </recommendedName>
</protein>
<evidence type="ECO:0008006" key="3">
    <source>
        <dbReference type="Google" id="ProtNLM"/>
    </source>
</evidence>
<gene>
    <name evidence="1" type="ORF">BCU17_09905</name>
</gene>
<organism evidence="1 2">
    <name type="scientific">Vibrio splendidus</name>
    <dbReference type="NCBI Taxonomy" id="29497"/>
    <lineage>
        <taxon>Bacteria</taxon>
        <taxon>Pseudomonadati</taxon>
        <taxon>Pseudomonadota</taxon>
        <taxon>Gammaproteobacteria</taxon>
        <taxon>Vibrionales</taxon>
        <taxon>Vibrionaceae</taxon>
        <taxon>Vibrio</taxon>
    </lineage>
</organism>
<dbReference type="Gene3D" id="3.15.10.40">
    <property type="entry name" value="Uncharacterised protein PF07273, DUF1439"/>
    <property type="match status" value="1"/>
</dbReference>
<dbReference type="InterPro" id="IPR010835">
    <property type="entry name" value="DUF1439"/>
</dbReference>
<reference evidence="2" key="1">
    <citation type="submission" date="2016-07" db="EMBL/GenBank/DDBJ databases">
        <title>Nontailed viruses are major unrecognized killers of bacteria in the ocean.</title>
        <authorList>
            <person name="Kauffman K."/>
            <person name="Hussain F."/>
            <person name="Yang J."/>
            <person name="Arevalo P."/>
            <person name="Brown J."/>
            <person name="Cutler M."/>
            <person name="Kelly L."/>
            <person name="Polz M.F."/>
        </authorList>
    </citation>
    <scope>NUCLEOTIDE SEQUENCE [LARGE SCALE GENOMIC DNA]</scope>
    <source>
        <strain evidence="2">10N.261.55.E11</strain>
    </source>
</reference>
<sequence>MTTKLLNRFIIAFTVLMLNGCVSYSITEQEMTEYLQDSVMLEQEVGVQSVMYAQVAVDDLEVQIGRTDSQRVSVLANTNAKVQIFNMPNMGLDLDIEFSAIPEYDKESGEVYLKSLRLERFDEKGRQLSPEVEKLLKPAVSMIGFALSQSPVYKLDSNKVQESLIKSSEPNLVIKDNKLVIELFD</sequence>
<dbReference type="AlphaFoldDB" id="A0A2N7FN06"/>
<evidence type="ECO:0000313" key="2">
    <source>
        <dbReference type="Proteomes" id="UP000235330"/>
    </source>
</evidence>
<accession>A0A2N7FN06</accession>
<name>A0A2N7FN06_VIBSP</name>
<dbReference type="EMBL" id="MCWU01000004">
    <property type="protein sequence ID" value="PMJ70671.1"/>
    <property type="molecule type" value="Genomic_DNA"/>
</dbReference>